<dbReference type="SUPFAM" id="SSF52540">
    <property type="entry name" value="P-loop containing nucleoside triphosphate hydrolases"/>
    <property type="match status" value="1"/>
</dbReference>
<protein>
    <recommendedName>
        <fullName evidence="1">AAA+ ATPase domain-containing protein</fullName>
    </recommendedName>
</protein>
<accession>A0A1M5K9Q6</accession>
<dbReference type="SMART" id="SM00382">
    <property type="entry name" value="AAA"/>
    <property type="match status" value="1"/>
</dbReference>
<dbReference type="EMBL" id="FQWF01000006">
    <property type="protein sequence ID" value="SHG49229.1"/>
    <property type="molecule type" value="Genomic_DNA"/>
</dbReference>
<evidence type="ECO:0000259" key="1">
    <source>
        <dbReference type="SMART" id="SM00382"/>
    </source>
</evidence>
<dbReference type="RefSeq" id="WP_073019056.1">
    <property type="nucleotide sequence ID" value="NZ_FQWF01000006.1"/>
</dbReference>
<dbReference type="Gene3D" id="3.40.50.300">
    <property type="entry name" value="P-loop containing nucleotide triphosphate hydrolases"/>
    <property type="match status" value="1"/>
</dbReference>
<name>A0A1M5K9Q6_9FLAO</name>
<dbReference type="PANTHER" id="PTHR42990">
    <property type="entry name" value="ATPASE"/>
    <property type="match status" value="1"/>
</dbReference>
<dbReference type="InterPro" id="IPR041682">
    <property type="entry name" value="AAA_14"/>
</dbReference>
<dbReference type="Proteomes" id="UP000184020">
    <property type="component" value="Unassembled WGS sequence"/>
</dbReference>
<dbReference type="PANTHER" id="PTHR42990:SF1">
    <property type="entry name" value="AAA+ ATPASE DOMAIN-CONTAINING PROTEIN"/>
    <property type="match status" value="1"/>
</dbReference>
<dbReference type="Pfam" id="PF13173">
    <property type="entry name" value="AAA_14"/>
    <property type="match status" value="1"/>
</dbReference>
<sequence length="398" mass="46190">MEDLFRKYSKKLQRVETNFVRSFINDVNWNARLIGIKGARGVGKTTLLLQYMKLNFSDKLEESLYVSLDTFGFKDRTLIGLADDFVRNGGKYLFLDEVHKYSNWAQELKNIYDDHAELKVVFTGSSLLGILNARADLSRRAIIYYMQGLSFREYLEMETGQKFDKVSLQDILKNHLKIATSINGKVKPFQYFENYLKYGYYPFYQEEPDLYEQRLEEVINMMLEIELPLLRGVDLGFVPKIKQLLAIISESVPFILNVSNLSDKIGINRTTLMTYLHYLEEVGLTINLQKEAKGGVKLQKPAKIYLENTNLMFTLSPSKANIGNVRETFFANQLGYKNKLSHHEKTDFFVNDLYSFEIGGKDKTKKQIATIENSYIAADDIEYGFQNKIPLWMFGFLY</sequence>
<proteinExistence type="predicted"/>
<keyword evidence="3" id="KW-1185">Reference proteome</keyword>
<evidence type="ECO:0000313" key="3">
    <source>
        <dbReference type="Proteomes" id="UP000184020"/>
    </source>
</evidence>
<dbReference type="AlphaFoldDB" id="A0A1M5K9Q6"/>
<reference evidence="3" key="1">
    <citation type="submission" date="2016-11" db="EMBL/GenBank/DDBJ databases">
        <authorList>
            <person name="Varghese N."/>
            <person name="Submissions S."/>
        </authorList>
    </citation>
    <scope>NUCLEOTIDE SEQUENCE [LARGE SCALE GENOMIC DNA]</scope>
    <source>
        <strain evidence="3">DSM 17659</strain>
    </source>
</reference>
<gene>
    <name evidence="2" type="ORF">SAMN05444372_106162</name>
</gene>
<feature type="domain" description="AAA+ ATPase" evidence="1">
    <location>
        <begin position="30"/>
        <end position="147"/>
    </location>
</feature>
<organism evidence="2 3">
    <name type="scientific">Flavobacterium micromati</name>
    <dbReference type="NCBI Taxonomy" id="229205"/>
    <lineage>
        <taxon>Bacteria</taxon>
        <taxon>Pseudomonadati</taxon>
        <taxon>Bacteroidota</taxon>
        <taxon>Flavobacteriia</taxon>
        <taxon>Flavobacteriales</taxon>
        <taxon>Flavobacteriaceae</taxon>
        <taxon>Flavobacterium</taxon>
    </lineage>
</organism>
<dbReference type="InterPro" id="IPR027417">
    <property type="entry name" value="P-loop_NTPase"/>
</dbReference>
<dbReference type="STRING" id="229205.SAMN05444372_106162"/>
<dbReference type="InterPro" id="IPR003593">
    <property type="entry name" value="AAA+_ATPase"/>
</dbReference>
<dbReference type="OrthoDB" id="9768467at2"/>
<evidence type="ECO:0000313" key="2">
    <source>
        <dbReference type="EMBL" id="SHG49229.1"/>
    </source>
</evidence>